<sequence length="224" mass="25921">MSENLKTIKELADELGVSKQTIRNKIDKDFREKFVQTIKIKGNNTLVINNAGYSLLKKTLQNDTAQTAKTLQNDTAQTAKTLQNDTAQTAKTLQNDTAQTKLICFLEEQLDKKEQQLSVKDKQLENKDTQISQMQNLLDQQQRLALQDKKLLEEYKSEINELKALKMPREDMKDGSSIRGEAQEEIERLKAKLKLSEEERNKAKEKEPVKTESKKWWHFGRNVK</sequence>
<evidence type="ECO:0000313" key="2">
    <source>
        <dbReference type="EMBL" id="ABJ74140.1"/>
    </source>
</evidence>
<reference evidence="2 3" key="1">
    <citation type="journal article" date="2006" name="Proc. Natl. Acad. Sci. U.S.A.">
        <title>Comparative genomics of the lactic acid bacteria.</title>
        <authorList>
            <person name="Makarova K."/>
            <person name="Slesarev A."/>
            <person name="Wolf Y."/>
            <person name="Sorokin A."/>
            <person name="Mirkin B."/>
            <person name="Koonin E."/>
            <person name="Pavlov A."/>
            <person name="Pavlova N."/>
            <person name="Karamychev V."/>
            <person name="Polouchine N."/>
            <person name="Shakhova V."/>
            <person name="Grigoriev I."/>
            <person name="Lou Y."/>
            <person name="Rohksar D."/>
            <person name="Lucas S."/>
            <person name="Huang K."/>
            <person name="Goodstein D.M."/>
            <person name="Hawkins T."/>
            <person name="Plengvidhya V."/>
            <person name="Welker D."/>
            <person name="Hughes J."/>
            <person name="Goh Y."/>
            <person name="Benson A."/>
            <person name="Baldwin K."/>
            <person name="Lee J.H."/>
            <person name="Diaz-Muniz I."/>
            <person name="Dosti B."/>
            <person name="Smeianov V."/>
            <person name="Wechter W."/>
            <person name="Barabote R."/>
            <person name="Lorca G."/>
            <person name="Altermann E."/>
            <person name="Barrangou R."/>
            <person name="Ganesan B."/>
            <person name="Xie Y."/>
            <person name="Rawsthorne H."/>
            <person name="Tamir D."/>
            <person name="Parker C."/>
            <person name="Breidt F."/>
            <person name="Broadbent J."/>
            <person name="Hutkins R."/>
            <person name="O'Sullivan D."/>
            <person name="Steele J."/>
            <person name="Unlu G."/>
            <person name="Saier M."/>
            <person name="Klaenhammer T."/>
            <person name="Richardson P."/>
            <person name="Kozyavkin S."/>
            <person name="Weimer B."/>
            <person name="Mills D."/>
        </authorList>
    </citation>
    <scope>NUCLEOTIDE SEQUENCE [LARGE SCALE GENOMIC DNA]</scope>
    <source>
        <strain evidence="2 3">SK11</strain>
        <plasmid evidence="3">Plasmid pLACR5</plasmid>
    </source>
</reference>
<feature type="region of interest" description="Disordered" evidence="1">
    <location>
        <begin position="194"/>
        <end position="224"/>
    </location>
</feature>
<organism evidence="2 3">
    <name type="scientific">Lactococcus lactis subsp. cremoris (strain SK11)</name>
    <dbReference type="NCBI Taxonomy" id="272622"/>
    <lineage>
        <taxon>Bacteria</taxon>
        <taxon>Bacillati</taxon>
        <taxon>Bacillota</taxon>
        <taxon>Bacilli</taxon>
        <taxon>Lactobacillales</taxon>
        <taxon>Streptococcaceae</taxon>
        <taxon>Lactococcus</taxon>
        <taxon>Lactococcus cremoris subsp. cremoris</taxon>
    </lineage>
</organism>
<dbReference type="RefSeq" id="WP_011669133.1">
    <property type="nucleotide sequence ID" value="NC_008507.1"/>
</dbReference>
<dbReference type="KEGG" id="llc:LACR_E7"/>
<evidence type="ECO:0000313" key="3">
    <source>
        <dbReference type="Proteomes" id="UP000000240"/>
    </source>
</evidence>
<dbReference type="Proteomes" id="UP000000240">
    <property type="component" value="Plasmid 5"/>
</dbReference>
<proteinExistence type="predicted"/>
<protein>
    <submittedName>
        <fullName evidence="2">Uncharacterized protein</fullName>
    </submittedName>
</protein>
<gene>
    <name evidence="2" type="ordered locus">LACR_E7</name>
</gene>
<accession>Q02V82</accession>
<keyword evidence="2" id="KW-0614">Plasmid</keyword>
<geneLocation type="plasmid" evidence="3">
    <name>pLACR5</name>
</geneLocation>
<feature type="compositionally biased region" description="Basic and acidic residues" evidence="1">
    <location>
        <begin position="194"/>
        <end position="215"/>
    </location>
</feature>
<name>Q02V82_LACLS</name>
<dbReference type="HOGENOM" id="CLU_089609_0_0_9"/>
<evidence type="ECO:0000256" key="1">
    <source>
        <dbReference type="SAM" id="MobiDB-lite"/>
    </source>
</evidence>
<dbReference type="AlphaFoldDB" id="Q02V82"/>
<dbReference type="EMBL" id="CP000430">
    <property type="protein sequence ID" value="ABJ74140.1"/>
    <property type="molecule type" value="Genomic_DNA"/>
</dbReference>